<dbReference type="GO" id="GO:0047355">
    <property type="term" value="F:CDP-glycerol glycerophosphotransferase activity"/>
    <property type="evidence" value="ECO:0007669"/>
    <property type="project" value="InterPro"/>
</dbReference>
<dbReference type="STRING" id="991.IW20_03770"/>
<dbReference type="EMBL" id="MUGY01000013">
    <property type="protein sequence ID" value="OXA93585.1"/>
    <property type="molecule type" value="Genomic_DNA"/>
</dbReference>
<keyword evidence="1" id="KW-0808">Transferase</keyword>
<dbReference type="OrthoDB" id="2334812at2"/>
<reference evidence="2 4" key="2">
    <citation type="submission" date="2016-11" db="EMBL/GenBank/DDBJ databases">
        <title>Whole genomes of Flavobacteriaceae.</title>
        <authorList>
            <person name="Stine C."/>
            <person name="Li C."/>
            <person name="Tadesse D."/>
        </authorList>
    </citation>
    <scope>NUCLEOTIDE SEQUENCE [LARGE SCALE GENOMIC DNA]</scope>
    <source>
        <strain evidence="2 4">ATCC 29551</strain>
    </source>
</reference>
<evidence type="ECO:0000313" key="2">
    <source>
        <dbReference type="EMBL" id="OXA93585.1"/>
    </source>
</evidence>
<reference evidence="1 3" key="1">
    <citation type="submission" date="2014-07" db="EMBL/GenBank/DDBJ databases">
        <title>Genome of Flavobacterium hydatis DSM 2063.</title>
        <authorList>
            <person name="Pipes S.E."/>
            <person name="Stropko S.J."/>
            <person name="Newman J.D."/>
        </authorList>
    </citation>
    <scope>NUCLEOTIDE SEQUENCE [LARGE SCALE GENOMIC DNA]</scope>
    <source>
        <strain evidence="1 3">DSM 2063</strain>
    </source>
</reference>
<proteinExistence type="predicted"/>
<gene>
    <name evidence="2" type="ORF">B0A62_12585</name>
    <name evidence="1" type="ORF">IW20_03770</name>
</gene>
<dbReference type="GO" id="GO:0016020">
    <property type="term" value="C:membrane"/>
    <property type="evidence" value="ECO:0007669"/>
    <property type="project" value="InterPro"/>
</dbReference>
<accession>A0A086AQW5</accession>
<dbReference type="SUPFAM" id="SSF53756">
    <property type="entry name" value="UDP-Glycosyltransferase/glycogen phosphorylase"/>
    <property type="match status" value="1"/>
</dbReference>
<evidence type="ECO:0000313" key="1">
    <source>
        <dbReference type="EMBL" id="KFF19079.1"/>
    </source>
</evidence>
<dbReference type="Proteomes" id="UP000198424">
    <property type="component" value="Unassembled WGS sequence"/>
</dbReference>
<dbReference type="Proteomes" id="UP000028712">
    <property type="component" value="Unassembled WGS sequence"/>
</dbReference>
<dbReference type="eggNOG" id="COG1887">
    <property type="taxonomic scope" value="Bacteria"/>
</dbReference>
<sequence>MDFAKRHELKLSIKRYVPEKIWLSFFKIYESLKLRYIYKGYLIKKAPDRHRKALEIVRKKEKIRVAFFLTHESVWKYDMLFNLMLEHPRFEPEIFVCPIVNYGVENMLFEMNKSFKSFKNKGYKVIKTYDNETGKYLDIKKSFSPDIVFYTSPYKGIQDYRYYINQFSNTLTCYVPYSIPTVNYEFTYNLDFHNLVWKIFSETEIHQKMASKEQRNKGINRIVTGYPAFDPLLINKKPKEVWKNKNPILKKVIWTPHHLMNELSKVSNFLEYHDFFLELAINYKDKLQIAFNPHPLLRVKLENDPNWGKEKTDCYFNKWINLENGQFGDGYYIDLFLTSDALIHDSGSFMAEYLITGKPSLFMIRDESVMDYWNAFGEKAIGAHYQSRNKEQVIDFIENVVLNENDCMKEKRNDFVQNNLITENKQTASRNILDYLENQIFK</sequence>
<dbReference type="Pfam" id="PF04464">
    <property type="entry name" value="Glyphos_transf"/>
    <property type="match status" value="1"/>
</dbReference>
<dbReference type="EMBL" id="JPRM01000004">
    <property type="protein sequence ID" value="KFF19079.1"/>
    <property type="molecule type" value="Genomic_DNA"/>
</dbReference>
<dbReference type="Gene3D" id="3.40.50.12580">
    <property type="match status" value="1"/>
</dbReference>
<dbReference type="RefSeq" id="WP_035618982.1">
    <property type="nucleotide sequence ID" value="NZ_JBEWQG010000002.1"/>
</dbReference>
<dbReference type="InterPro" id="IPR043148">
    <property type="entry name" value="TagF_C"/>
</dbReference>
<comment type="caution">
    <text evidence="1">The sequence shown here is derived from an EMBL/GenBank/DDBJ whole genome shotgun (WGS) entry which is preliminary data.</text>
</comment>
<keyword evidence="4" id="KW-1185">Reference proteome</keyword>
<dbReference type="InterPro" id="IPR007554">
    <property type="entry name" value="Glycerophosphate_synth"/>
</dbReference>
<dbReference type="AlphaFoldDB" id="A0A086AQW5"/>
<evidence type="ECO:0000313" key="4">
    <source>
        <dbReference type="Proteomes" id="UP000198424"/>
    </source>
</evidence>
<evidence type="ECO:0000313" key="3">
    <source>
        <dbReference type="Proteomes" id="UP000028712"/>
    </source>
</evidence>
<organism evidence="1 3">
    <name type="scientific">Flavobacterium hydatis</name>
    <name type="common">Cytophaga aquatilis</name>
    <dbReference type="NCBI Taxonomy" id="991"/>
    <lineage>
        <taxon>Bacteria</taxon>
        <taxon>Pseudomonadati</taxon>
        <taxon>Bacteroidota</taxon>
        <taxon>Flavobacteriia</taxon>
        <taxon>Flavobacteriales</taxon>
        <taxon>Flavobacteriaceae</taxon>
        <taxon>Flavobacterium</taxon>
    </lineage>
</organism>
<name>A0A086AQW5_FLAHY</name>
<protein>
    <submittedName>
        <fullName evidence="2">CDP-glycerol--glycerophosphate glycerophosphotransferase</fullName>
    </submittedName>
    <submittedName>
        <fullName evidence="1">CDP-glycerol:glycerophosphate glycerophosphotransferase</fullName>
    </submittedName>
</protein>